<evidence type="ECO:0000313" key="2">
    <source>
        <dbReference type="Proteomes" id="UP001058120"/>
    </source>
</evidence>
<name>A0ABY5Y4E7_9BACT</name>
<organism evidence="1 2">
    <name type="scientific">Taurinivorans muris</name>
    <dbReference type="NCBI Taxonomy" id="2787751"/>
    <lineage>
        <taxon>Bacteria</taxon>
        <taxon>Pseudomonadati</taxon>
        <taxon>Thermodesulfobacteriota</taxon>
        <taxon>Desulfovibrionia</taxon>
        <taxon>Desulfovibrionales</taxon>
        <taxon>Desulfovibrionaceae</taxon>
        <taxon>Taurinivorans</taxon>
    </lineage>
</organism>
<dbReference type="InterPro" id="IPR036890">
    <property type="entry name" value="HATPase_C_sf"/>
</dbReference>
<dbReference type="EMBL" id="CP065938">
    <property type="protein sequence ID" value="UWX06366.1"/>
    <property type="molecule type" value="Genomic_DNA"/>
</dbReference>
<sequence length="689" mass="80279">MKKTNKENSQMSITTNLQGRLKNTSLKKSHALFPLFEAVINSIHACEERKDIELSKCAIDIQIIRKTKTEEELSLIKNETTKPPLPEIIEFHITDNGIGFNDTNLDSFNTLDSEHKEKKGCKGIGRLLWLKAFEQVEIYSQFKKNNTFYCRHFHFTKETGITPELPEKKESFDHNFKTVVKLLNFKTSYREAARKTTSAIANDLLEHCLLYFFNNSCPVITIIDNEMNEKISLTDLFYEINTNEVIQENFFCEKSNFKLYIVKTRKSIAHTIHYCAANRLVKKIDLSGKIDGLYKNLQDKNGKFSCLCFLSSPYLDEKVRQERTDFDIEEKSDPQHNLLGEPTIEDINKKIYSILENTFKDSIEQNKKLGQIRLQNFVKDNPKYKTILKYCSNLNIDPELKDKDIDLILYKEKIKLEDEIKKDNGNISSIPQKFSEQYTQNLNHYLSLIDDVSKSTLAEYISHRKIVIDFFEKAINSFKNEQSMDEYELEKIVHSLIMPLKTTHNETNFDTANLWLIDDNLTFYSYLSSDLPLNRCELIDTKESKRPDILGINFFDNPLLVNNTNEENLAAIKIIEIKRPMRDNYTIDDNPIDQVLDYLTKIRDGKIKDHRGRRVTSNINSPAFCYILADVEKTLKDRAMRFGLTITEDQLGFFGFNANYNAYIEIIGFDKLLKIVKQRNKVFFDKLGL</sequence>
<accession>A0ABY5Y4E7</accession>
<keyword evidence="1" id="KW-0547">Nucleotide-binding</keyword>
<protein>
    <submittedName>
        <fullName evidence="1">ATP-binding protein</fullName>
    </submittedName>
</protein>
<proteinExistence type="predicted"/>
<reference evidence="1" key="1">
    <citation type="submission" date="2020-12" db="EMBL/GenBank/DDBJ databases">
        <title>Taurinivorans muris gen. nov., sp. nov., fundamental and realized metabolic niche of a ubiquitous sulfidogenic bacterium in the murine intestine.</title>
        <authorList>
            <person name="Ye H."/>
            <person name="Hanson B.T."/>
            <person name="Loy A."/>
        </authorList>
    </citation>
    <scope>NUCLEOTIDE SEQUENCE</scope>
    <source>
        <strain evidence="1">LT0009</strain>
    </source>
</reference>
<dbReference type="Proteomes" id="UP001058120">
    <property type="component" value="Chromosome"/>
</dbReference>
<dbReference type="SUPFAM" id="SSF55874">
    <property type="entry name" value="ATPase domain of HSP90 chaperone/DNA topoisomerase II/histidine kinase"/>
    <property type="match status" value="1"/>
</dbReference>
<gene>
    <name evidence="1" type="ORF">JBF11_03375</name>
</gene>
<dbReference type="Gene3D" id="3.30.565.10">
    <property type="entry name" value="Histidine kinase-like ATPase, C-terminal domain"/>
    <property type="match status" value="1"/>
</dbReference>
<dbReference type="GO" id="GO:0005524">
    <property type="term" value="F:ATP binding"/>
    <property type="evidence" value="ECO:0007669"/>
    <property type="project" value="UniProtKB-KW"/>
</dbReference>
<keyword evidence="2" id="KW-1185">Reference proteome</keyword>
<evidence type="ECO:0000313" key="1">
    <source>
        <dbReference type="EMBL" id="UWX06366.1"/>
    </source>
</evidence>
<keyword evidence="1" id="KW-0067">ATP-binding</keyword>
<dbReference type="RefSeq" id="WP_334315971.1">
    <property type="nucleotide sequence ID" value="NZ_CP065938.1"/>
</dbReference>